<comment type="caution">
    <text evidence="2">The sequence shown here is derived from an EMBL/GenBank/DDBJ whole genome shotgun (WGS) entry which is preliminary data.</text>
</comment>
<evidence type="ECO:0000313" key="2">
    <source>
        <dbReference type="EMBL" id="KAA6343176.1"/>
    </source>
</evidence>
<dbReference type="EMBL" id="SNRY01000283">
    <property type="protein sequence ID" value="KAA6343176.1"/>
    <property type="molecule type" value="Genomic_DNA"/>
</dbReference>
<feature type="transmembrane region" description="Helical" evidence="1">
    <location>
        <begin position="122"/>
        <end position="143"/>
    </location>
</feature>
<feature type="transmembrane region" description="Helical" evidence="1">
    <location>
        <begin position="308"/>
        <end position="330"/>
    </location>
</feature>
<organism evidence="2">
    <name type="scientific">termite gut metagenome</name>
    <dbReference type="NCBI Taxonomy" id="433724"/>
    <lineage>
        <taxon>unclassified sequences</taxon>
        <taxon>metagenomes</taxon>
        <taxon>organismal metagenomes</taxon>
    </lineage>
</organism>
<feature type="transmembrane region" description="Helical" evidence="1">
    <location>
        <begin position="248"/>
        <end position="271"/>
    </location>
</feature>
<feature type="transmembrane region" description="Helical" evidence="1">
    <location>
        <begin position="214"/>
        <end position="236"/>
    </location>
</feature>
<dbReference type="AlphaFoldDB" id="A0A5J4SAG2"/>
<feature type="transmembrane region" description="Helical" evidence="1">
    <location>
        <begin position="12"/>
        <end position="29"/>
    </location>
</feature>
<feature type="transmembrane region" description="Helical" evidence="1">
    <location>
        <begin position="350"/>
        <end position="373"/>
    </location>
</feature>
<sequence>MIQNKISKFNKAYLVLTTIFLTAFPKGGVKINEIPVTWGYILLFFSIPFCFIKLKFHKTLKPHSFTYILTLPFTIYSVIILSLSEIGHLGFLISFIISIIIMPFVFLVVFDTILDKESYRNLFIKTFKICIRFVIVFGIYIYFYKLITGISLEIPYLTINGDDYGLIDSKYNMRGSVRKLVSTYNNGNLFGICMLIISAMFLKAENRKCFQILFWIALVLTLSRTVWIGMLFLLFLYFLKYATTKSGILIITLTIIFVFIGLPWLVAYFNLGDNFLFDENLGGRVGQLTVLKNLSLTGNLEFGGIGEIVYLSIMGNFGLIGFILFLLYLFSPVIAYKTFNLKNNFIWGNYIYILICVSDGGILLIPVMAFYWFMASLVLQKQMTYY</sequence>
<accession>A0A5J4SAG2</accession>
<evidence type="ECO:0000256" key="1">
    <source>
        <dbReference type="SAM" id="Phobius"/>
    </source>
</evidence>
<proteinExistence type="predicted"/>
<feature type="transmembrane region" description="Helical" evidence="1">
    <location>
        <begin position="183"/>
        <end position="202"/>
    </location>
</feature>
<feature type="transmembrane region" description="Helical" evidence="1">
    <location>
        <begin position="89"/>
        <end position="110"/>
    </location>
</feature>
<gene>
    <name evidence="2" type="ORF">EZS27_009115</name>
</gene>
<reference evidence="2" key="1">
    <citation type="submission" date="2019-03" db="EMBL/GenBank/DDBJ databases">
        <title>Single cell metagenomics reveals metabolic interactions within the superorganism composed of flagellate Streblomastix strix and complex community of Bacteroidetes bacteria on its surface.</title>
        <authorList>
            <person name="Treitli S.C."/>
            <person name="Kolisko M."/>
            <person name="Husnik F."/>
            <person name="Keeling P."/>
            <person name="Hampl V."/>
        </authorList>
    </citation>
    <scope>NUCLEOTIDE SEQUENCE</scope>
    <source>
        <strain evidence="2">STM</strain>
    </source>
</reference>
<protein>
    <submittedName>
        <fullName evidence="2">Uncharacterized protein</fullName>
    </submittedName>
</protein>
<keyword evidence="1" id="KW-0472">Membrane</keyword>
<name>A0A5J4SAG2_9ZZZZ</name>
<feature type="transmembrane region" description="Helical" evidence="1">
    <location>
        <begin position="35"/>
        <end position="52"/>
    </location>
</feature>
<keyword evidence="1" id="KW-0812">Transmembrane</keyword>
<keyword evidence="1" id="KW-1133">Transmembrane helix</keyword>
<feature type="transmembrane region" description="Helical" evidence="1">
    <location>
        <begin position="64"/>
        <end position="83"/>
    </location>
</feature>